<proteinExistence type="inferred from homology"/>
<organism evidence="6 7">
    <name type="scientific">Acetobacterium paludosum</name>
    <dbReference type="NCBI Taxonomy" id="52693"/>
    <lineage>
        <taxon>Bacteria</taxon>
        <taxon>Bacillati</taxon>
        <taxon>Bacillota</taxon>
        <taxon>Clostridia</taxon>
        <taxon>Eubacteriales</taxon>
        <taxon>Eubacteriaceae</taxon>
        <taxon>Acetobacterium</taxon>
    </lineage>
</organism>
<reference evidence="6" key="1">
    <citation type="submission" date="2019-10" db="EMBL/GenBank/DDBJ databases">
        <authorList>
            <person name="Ross D.E."/>
            <person name="Gulliver D."/>
        </authorList>
    </citation>
    <scope>NUCLEOTIDE SEQUENCE</scope>
    <source>
        <strain evidence="6">DER-2019</strain>
    </source>
</reference>
<dbReference type="Proteomes" id="UP000616595">
    <property type="component" value="Unassembled WGS sequence"/>
</dbReference>
<dbReference type="GO" id="GO:0009307">
    <property type="term" value="P:DNA restriction-modification system"/>
    <property type="evidence" value="ECO:0007669"/>
    <property type="project" value="UniProtKB-KW"/>
</dbReference>
<evidence type="ECO:0000256" key="1">
    <source>
        <dbReference type="ARBA" id="ARBA00010923"/>
    </source>
</evidence>
<feature type="domain" description="Type I restriction modification DNA specificity" evidence="5">
    <location>
        <begin position="16"/>
        <end position="205"/>
    </location>
</feature>
<dbReference type="Gene3D" id="1.10.287.1120">
    <property type="entry name" value="Bipartite methylase S protein"/>
    <property type="match status" value="1"/>
</dbReference>
<dbReference type="PANTHER" id="PTHR43140:SF1">
    <property type="entry name" value="TYPE I RESTRICTION ENZYME ECOKI SPECIFICITY SUBUNIT"/>
    <property type="match status" value="1"/>
</dbReference>
<dbReference type="GO" id="GO:0003677">
    <property type="term" value="F:DNA binding"/>
    <property type="evidence" value="ECO:0007669"/>
    <property type="project" value="UniProtKB-KW"/>
</dbReference>
<evidence type="ECO:0000313" key="7">
    <source>
        <dbReference type="Proteomes" id="UP000616595"/>
    </source>
</evidence>
<reference evidence="6" key="2">
    <citation type="submission" date="2020-10" db="EMBL/GenBank/DDBJ databases">
        <title>Comparative genomics of the Acetobacterium genus.</title>
        <authorList>
            <person name="Marshall C."/>
            <person name="May H."/>
            <person name="Norman S."/>
        </authorList>
    </citation>
    <scope>NUCLEOTIDE SEQUENCE</scope>
    <source>
        <strain evidence="6">DER-2019</strain>
    </source>
</reference>
<dbReference type="EMBL" id="WJBD01000016">
    <property type="protein sequence ID" value="MBC3889219.1"/>
    <property type="molecule type" value="Genomic_DNA"/>
</dbReference>
<dbReference type="InterPro" id="IPR051212">
    <property type="entry name" value="Type-I_RE_S_subunit"/>
</dbReference>
<keyword evidence="2" id="KW-0680">Restriction system</keyword>
<dbReference type="CDD" id="cd17260">
    <property type="entry name" value="RMtype1_S_EcoEI-TRD1-CR1_like"/>
    <property type="match status" value="1"/>
</dbReference>
<dbReference type="InterPro" id="IPR044946">
    <property type="entry name" value="Restrct_endonuc_typeI_TRD_sf"/>
</dbReference>
<dbReference type="PANTHER" id="PTHR43140">
    <property type="entry name" value="TYPE-1 RESTRICTION ENZYME ECOKI SPECIFICITY PROTEIN"/>
    <property type="match status" value="1"/>
</dbReference>
<dbReference type="AlphaFoldDB" id="A0A923KQJ8"/>
<dbReference type="OrthoDB" id="9795776at2"/>
<sequence>MRKIKDSGIEWIGEIPEDWKVQKLKYLGRLTSNGVDKKIKEGQKLFKSVHYMDVYRNSLKELQNSDDYLVISADDDKRSSCQLNKGDVLFTNSSETPDDIGHSTVIKEDLENILFGYHLMRFRPGCRMELHYEKYLFGSYYIRKWFEYRAIGMTRYGLSRADFEEILIVLPSLAEQTQIGIVLDRKCTKIDETIEMEKQVIEKLKAYKQSVITEAVTKGLDPNVPMKDSGIEWIGEIPEHWCETRIKYVLKLNPSYSEKIDGKAEVSFAPMETLTNYKFEPKTALLDSIKGSYTYFANEDIIMAKVTPCFENGNIAIADNLKNGVGFGSSELFVFRCKLVSNRYMLYYFQNEIFRQNCIATMYGTGGLKRVSSNYIYNYKLVIPELSAQIQIANYLDAKCAKIDQAITQKQTLIEKLTQYKKSLIYECVTGKREVHHVR</sequence>
<dbReference type="Gene3D" id="3.90.220.20">
    <property type="entry name" value="DNA methylase specificity domains"/>
    <property type="match status" value="2"/>
</dbReference>
<keyword evidence="3" id="KW-0238">DNA-binding</keyword>
<comment type="caution">
    <text evidence="6">The sequence shown here is derived from an EMBL/GenBank/DDBJ whole genome shotgun (WGS) entry which is preliminary data.</text>
</comment>
<evidence type="ECO:0000256" key="4">
    <source>
        <dbReference type="ARBA" id="ARBA00038652"/>
    </source>
</evidence>
<evidence type="ECO:0000256" key="3">
    <source>
        <dbReference type="ARBA" id="ARBA00023125"/>
    </source>
</evidence>
<evidence type="ECO:0000256" key="2">
    <source>
        <dbReference type="ARBA" id="ARBA00022747"/>
    </source>
</evidence>
<accession>A0A923KQJ8</accession>
<comment type="subunit">
    <text evidence="4">The methyltransferase is composed of M and S polypeptides.</text>
</comment>
<dbReference type="SUPFAM" id="SSF116734">
    <property type="entry name" value="DNA methylase specificity domain"/>
    <property type="match status" value="2"/>
</dbReference>
<evidence type="ECO:0000259" key="5">
    <source>
        <dbReference type="Pfam" id="PF01420"/>
    </source>
</evidence>
<protein>
    <recommendedName>
        <fullName evidence="5">Type I restriction modification DNA specificity domain-containing protein</fullName>
    </recommendedName>
</protein>
<dbReference type="Pfam" id="PF01420">
    <property type="entry name" value="Methylase_S"/>
    <property type="match status" value="1"/>
</dbReference>
<name>A0A923KQJ8_9FIRM</name>
<dbReference type="InterPro" id="IPR000055">
    <property type="entry name" value="Restrct_endonuc_typeI_TRD"/>
</dbReference>
<dbReference type="RefSeq" id="WP_148566814.1">
    <property type="nucleotide sequence ID" value="NZ_RXYA01000006.1"/>
</dbReference>
<keyword evidence="7" id="KW-1185">Reference proteome</keyword>
<gene>
    <name evidence="6" type="ORF">GH810_12935</name>
</gene>
<comment type="similarity">
    <text evidence="1">Belongs to the type-I restriction system S methylase family.</text>
</comment>
<evidence type="ECO:0000313" key="6">
    <source>
        <dbReference type="EMBL" id="MBC3889219.1"/>
    </source>
</evidence>